<name>A0A1N7D1B1_9EURY</name>
<reference evidence="2" key="1">
    <citation type="submission" date="2017-01" db="EMBL/GenBank/DDBJ databases">
        <authorList>
            <person name="Varghese N."/>
            <person name="Submissions S."/>
        </authorList>
    </citation>
    <scope>NUCLEOTIDE SEQUENCE [LARGE SCALE GENOMIC DNA]</scope>
    <source>
        <strain evidence="2">CGMCC 1.7737</strain>
    </source>
</reference>
<dbReference type="AlphaFoldDB" id="A0A1N7D1B1"/>
<proteinExistence type="predicted"/>
<accession>A0A1N7D1B1</accession>
<dbReference type="Pfam" id="PF13030">
    <property type="entry name" value="DUF3891"/>
    <property type="match status" value="1"/>
</dbReference>
<organism evidence="1 2">
    <name type="scientific">Haladaptatus litoreus</name>
    <dbReference type="NCBI Taxonomy" id="553468"/>
    <lineage>
        <taxon>Archaea</taxon>
        <taxon>Methanobacteriati</taxon>
        <taxon>Methanobacteriota</taxon>
        <taxon>Stenosarchaea group</taxon>
        <taxon>Halobacteria</taxon>
        <taxon>Halobacteriales</taxon>
        <taxon>Haladaptataceae</taxon>
        <taxon>Haladaptatus</taxon>
    </lineage>
</organism>
<dbReference type="Proteomes" id="UP000186914">
    <property type="component" value="Unassembled WGS sequence"/>
</dbReference>
<evidence type="ECO:0000313" key="1">
    <source>
        <dbReference type="EMBL" id="SIR69557.1"/>
    </source>
</evidence>
<sequence length="281" mass="31707">MLIADGDDHYRFITQPDHAQLAGMFAEHWGNDTFERPTPFAAMVLVAANHDDGWWEYDRTPHLGDDGIVDFVSVPATEWIEFYDDGISTVVGMNRYSGLVASMHGSGLRRRRYGLSASWPDTPTAFKEFVDREERRQAKLADELHGANGSKEEQLSDEDISVLTTLHEQGEPPENTDSRLWCNYELLQVWDALSLIFGTSESPAETTIESVPTAPGEEISVTVRPVSDGEFELDPYPFAESPLTVFVPARIVRKGDYDTEDDLRRAYYSGEYELVEFTLRA</sequence>
<dbReference type="InterPro" id="IPR024992">
    <property type="entry name" value="DUF3891"/>
</dbReference>
<dbReference type="EMBL" id="FTNO01000003">
    <property type="protein sequence ID" value="SIR69557.1"/>
    <property type="molecule type" value="Genomic_DNA"/>
</dbReference>
<evidence type="ECO:0000313" key="2">
    <source>
        <dbReference type="Proteomes" id="UP000186914"/>
    </source>
</evidence>
<evidence type="ECO:0008006" key="3">
    <source>
        <dbReference type="Google" id="ProtNLM"/>
    </source>
</evidence>
<gene>
    <name evidence="1" type="ORF">SAMN05421858_3399</name>
</gene>
<protein>
    <recommendedName>
        <fullName evidence="3">DUF3891 domain-containing protein</fullName>
    </recommendedName>
</protein>
<keyword evidence="2" id="KW-1185">Reference proteome</keyword>
<dbReference type="RefSeq" id="WP_076431289.1">
    <property type="nucleotide sequence ID" value="NZ_FTNO01000003.1"/>
</dbReference>
<dbReference type="OrthoDB" id="214460at2157"/>